<dbReference type="GeneID" id="9101314"/>
<feature type="region of interest" description="Disordered" evidence="8">
    <location>
        <begin position="1"/>
        <end position="135"/>
    </location>
</feature>
<keyword evidence="11" id="KW-1185">Reference proteome</keyword>
<dbReference type="STRING" id="502779.A0A0A2VML4"/>
<dbReference type="AlphaFoldDB" id="A0A0A2VML4"/>
<dbReference type="EMBL" id="KN293992">
    <property type="protein sequence ID" value="KGQ02079.1"/>
    <property type="molecule type" value="Genomic_DNA"/>
</dbReference>
<dbReference type="VEuPathDB" id="FungiDB:PAAG_11028"/>
<dbReference type="CDD" id="cd22906">
    <property type="entry name" value="HFD_DRAP1"/>
    <property type="match status" value="1"/>
</dbReference>
<comment type="subcellular location">
    <subcellularLocation>
        <location evidence="1">Nucleus</location>
    </subcellularLocation>
</comment>
<dbReference type="InterPro" id="IPR003958">
    <property type="entry name" value="CBFA_NFYB_domain"/>
</dbReference>
<feature type="compositionally biased region" description="Pro residues" evidence="8">
    <location>
        <begin position="25"/>
        <end position="36"/>
    </location>
</feature>
<evidence type="ECO:0000313" key="10">
    <source>
        <dbReference type="EMBL" id="KGQ02079.1"/>
    </source>
</evidence>
<evidence type="ECO:0000256" key="1">
    <source>
        <dbReference type="ARBA" id="ARBA00004123"/>
    </source>
</evidence>
<keyword evidence="2" id="KW-0539">Nucleus</keyword>
<evidence type="ECO:0000256" key="7">
    <source>
        <dbReference type="ARBA" id="ARBA00075891"/>
    </source>
</evidence>
<evidence type="ECO:0000256" key="2">
    <source>
        <dbReference type="ARBA" id="ARBA00023242"/>
    </source>
</evidence>
<feature type="compositionally biased region" description="Low complexity" evidence="8">
    <location>
        <begin position="54"/>
        <end position="70"/>
    </location>
</feature>
<comment type="similarity">
    <text evidence="4">Belongs to the NC2 alpha/DRAP1 family.</text>
</comment>
<dbReference type="Pfam" id="PF00808">
    <property type="entry name" value="CBFD_NFYB_HMF"/>
    <property type="match status" value="1"/>
</dbReference>
<gene>
    <name evidence="10" type="ORF">PAAG_11028</name>
</gene>
<dbReference type="OrthoDB" id="653904at2759"/>
<dbReference type="PANTHER" id="PTHR10252:SF5">
    <property type="entry name" value="DR1-ASSOCIATED COREPRESSOR"/>
    <property type="match status" value="1"/>
</dbReference>
<dbReference type="Gene3D" id="1.10.20.10">
    <property type="entry name" value="Histone, subunit A"/>
    <property type="match status" value="1"/>
</dbReference>
<comment type="function">
    <text evidence="3">Part of the NCT transcriptional regulatory complex that acts as a key regulator of ergosterol biosynthesis and the azole exporter cdr1B. The NCT complex binds the promoters of genes linked to azole susceptibility, and especially represses the expression of cdr1B transporter.</text>
</comment>
<dbReference type="HOGENOM" id="CLU_045277_6_2_1"/>
<dbReference type="InterPro" id="IPR050568">
    <property type="entry name" value="Transcr_DNA_Rep_Reg"/>
</dbReference>
<feature type="compositionally biased region" description="Basic residues" evidence="8">
    <location>
        <begin position="239"/>
        <end position="248"/>
    </location>
</feature>
<protein>
    <recommendedName>
        <fullName evidence="6">NCT transcriptional regulatory complex subunit A</fullName>
    </recommendedName>
    <alternativeName>
        <fullName evidence="7">Negative cofactor 2 AB</fullName>
    </alternativeName>
</protein>
<organism evidence="10 11">
    <name type="scientific">Paracoccidioides lutzii (strain ATCC MYA-826 / Pb01)</name>
    <name type="common">Paracoccidioides brasiliensis</name>
    <dbReference type="NCBI Taxonomy" id="502779"/>
    <lineage>
        <taxon>Eukaryota</taxon>
        <taxon>Fungi</taxon>
        <taxon>Dikarya</taxon>
        <taxon>Ascomycota</taxon>
        <taxon>Pezizomycotina</taxon>
        <taxon>Eurotiomycetes</taxon>
        <taxon>Eurotiomycetidae</taxon>
        <taxon>Onygenales</taxon>
        <taxon>Ajellomycetaceae</taxon>
        <taxon>Paracoccidioides</taxon>
    </lineage>
</organism>
<dbReference type="RefSeq" id="XP_002797463.2">
    <property type="nucleotide sequence ID" value="XM_002797417.2"/>
</dbReference>
<dbReference type="InterPro" id="IPR009072">
    <property type="entry name" value="Histone-fold"/>
</dbReference>
<evidence type="ECO:0000256" key="3">
    <source>
        <dbReference type="ARBA" id="ARBA00053814"/>
    </source>
</evidence>
<feature type="compositionally biased region" description="Pro residues" evidence="8">
    <location>
        <begin position="103"/>
        <end position="118"/>
    </location>
</feature>
<evidence type="ECO:0000313" key="11">
    <source>
        <dbReference type="Proteomes" id="UP000002059"/>
    </source>
</evidence>
<evidence type="ECO:0000256" key="6">
    <source>
        <dbReference type="ARBA" id="ARBA00072430"/>
    </source>
</evidence>
<comment type="subunit">
    <text evidence="5">Forms the NCT transcriptional regulatory complex with nctB and mot1.</text>
</comment>
<evidence type="ECO:0000256" key="4">
    <source>
        <dbReference type="ARBA" id="ARBA00061393"/>
    </source>
</evidence>
<feature type="compositionally biased region" description="Basic and acidic residues" evidence="8">
    <location>
        <begin position="1"/>
        <end position="12"/>
    </location>
</feature>
<feature type="compositionally biased region" description="Basic and acidic residues" evidence="8">
    <location>
        <begin position="227"/>
        <end position="238"/>
    </location>
</feature>
<dbReference type="PANTHER" id="PTHR10252">
    <property type="entry name" value="HISTONE-LIKE TRANSCRIPTION FACTOR CCAAT-RELATED"/>
    <property type="match status" value="1"/>
</dbReference>
<dbReference type="GO" id="GO:0001046">
    <property type="term" value="F:core promoter sequence-specific DNA binding"/>
    <property type="evidence" value="ECO:0007669"/>
    <property type="project" value="TreeGrafter"/>
</dbReference>
<accession>A0A0A2VML4</accession>
<dbReference type="KEGG" id="pbl:PAAG_11028"/>
<sequence length="256" mass="28013">MTDQDNSYRPRSPDFSSFPGTLRIPPSPYGPAPYPLNSPLAHRASYDASPFFSPQDAQPQLLPQLQRPAPSYVEPSFDTNFPQMPPQTRSQSVTAAAGQQHQQPPPVEWHTAPEPPAESQPMKMGRTTPSRASGGVEVKTKFPVARIKRIMQADEDVGKVAQVTPIAVSKALELFMISLVTKAAQEAKNRSSKRVTAAHLKEAIGKDEVLDFLADIISKVPDQSTGGKKDDDGSDHNDGRRKKGGGRRKKEDCDDF</sequence>
<dbReference type="GO" id="GO:0016251">
    <property type="term" value="F:RNA polymerase II general transcription initiation factor activity"/>
    <property type="evidence" value="ECO:0007669"/>
    <property type="project" value="TreeGrafter"/>
</dbReference>
<dbReference type="GO" id="GO:0017054">
    <property type="term" value="C:negative cofactor 2 complex"/>
    <property type="evidence" value="ECO:0007669"/>
    <property type="project" value="TreeGrafter"/>
</dbReference>
<dbReference type="OMA" id="PIYSFAN"/>
<evidence type="ECO:0000256" key="5">
    <source>
        <dbReference type="ARBA" id="ARBA00065307"/>
    </source>
</evidence>
<dbReference type="Proteomes" id="UP000002059">
    <property type="component" value="Partially assembled WGS sequence"/>
</dbReference>
<reference evidence="10 11" key="1">
    <citation type="journal article" date="2011" name="PLoS Genet.">
        <title>Comparative genomic analysis of human fungal pathogens causing paracoccidioidomycosis.</title>
        <authorList>
            <person name="Desjardins C.A."/>
            <person name="Champion M.D."/>
            <person name="Holder J.W."/>
            <person name="Muszewska A."/>
            <person name="Goldberg J."/>
            <person name="Bailao A.M."/>
            <person name="Brigido M.M."/>
            <person name="Ferreira M.E."/>
            <person name="Garcia A.M."/>
            <person name="Grynberg M."/>
            <person name="Gujja S."/>
            <person name="Heiman D.I."/>
            <person name="Henn M.R."/>
            <person name="Kodira C.D."/>
            <person name="Leon-Narvaez H."/>
            <person name="Longo L.V."/>
            <person name="Ma L.J."/>
            <person name="Malavazi I."/>
            <person name="Matsuo A.L."/>
            <person name="Morais F.V."/>
            <person name="Pereira M."/>
            <person name="Rodriguez-Brito S."/>
            <person name="Sakthikumar S."/>
            <person name="Salem-Izacc S.M."/>
            <person name="Sykes S.M."/>
            <person name="Teixeira M.M."/>
            <person name="Vallejo M.C."/>
            <person name="Walter M.E."/>
            <person name="Yandava C."/>
            <person name="Young S."/>
            <person name="Zeng Q."/>
            <person name="Zucker J."/>
            <person name="Felipe M.S."/>
            <person name="Goldman G.H."/>
            <person name="Haas B.J."/>
            <person name="McEwen J.G."/>
            <person name="Nino-Vega G."/>
            <person name="Puccia R."/>
            <person name="San-Blas G."/>
            <person name="Soares C.M."/>
            <person name="Birren B.W."/>
            <person name="Cuomo C.A."/>
        </authorList>
    </citation>
    <scope>NUCLEOTIDE SEQUENCE [LARGE SCALE GENOMIC DNA]</scope>
    <source>
        <strain evidence="11">ATCC MYA-826 / Pb01</strain>
    </source>
</reference>
<proteinExistence type="inferred from homology"/>
<dbReference type="GO" id="GO:0046982">
    <property type="term" value="F:protein heterodimerization activity"/>
    <property type="evidence" value="ECO:0007669"/>
    <property type="project" value="InterPro"/>
</dbReference>
<evidence type="ECO:0000256" key="8">
    <source>
        <dbReference type="SAM" id="MobiDB-lite"/>
    </source>
</evidence>
<dbReference type="SUPFAM" id="SSF47113">
    <property type="entry name" value="Histone-fold"/>
    <property type="match status" value="1"/>
</dbReference>
<feature type="compositionally biased region" description="Polar residues" evidence="8">
    <location>
        <begin position="77"/>
        <end position="94"/>
    </location>
</feature>
<evidence type="ECO:0000259" key="9">
    <source>
        <dbReference type="Pfam" id="PF00808"/>
    </source>
</evidence>
<name>A0A0A2VML4_PARBA</name>
<feature type="domain" description="Transcription factor CBF/NF-Y/archaeal histone" evidence="9">
    <location>
        <begin position="141"/>
        <end position="204"/>
    </location>
</feature>
<feature type="region of interest" description="Disordered" evidence="8">
    <location>
        <begin position="220"/>
        <end position="256"/>
    </location>
</feature>
<dbReference type="FunFam" id="1.10.20.10:FF:000036">
    <property type="entry name" value="CBF/NF-Y family transcription factor"/>
    <property type="match status" value="1"/>
</dbReference>